<name>A0A857C439_9HYPH</name>
<keyword evidence="1" id="KW-0812">Transmembrane</keyword>
<dbReference type="KEGG" id="siw:GH266_03440"/>
<sequence length="101" mass="10444">MTPSESLTLLFGLAGLLNPFALLIGAALGWYADARAKLVIAGFAAAALSVLIDVSLAASGVPALGGYEGGPLAVMPFRFLGALIVAALVHAIRKRSRRNRR</sequence>
<feature type="transmembrane region" description="Helical" evidence="1">
    <location>
        <begin position="38"/>
        <end position="61"/>
    </location>
</feature>
<accession>A0A857C439</accession>
<evidence type="ECO:0000313" key="3">
    <source>
        <dbReference type="Proteomes" id="UP000435648"/>
    </source>
</evidence>
<dbReference type="RefSeq" id="WP_158192646.1">
    <property type="nucleotide sequence ID" value="NZ_CP046908.1"/>
</dbReference>
<feature type="transmembrane region" description="Helical" evidence="1">
    <location>
        <begin position="73"/>
        <end position="92"/>
    </location>
</feature>
<keyword evidence="1" id="KW-1133">Transmembrane helix</keyword>
<dbReference type="OrthoDB" id="7866748at2"/>
<gene>
    <name evidence="2" type="ORF">GH266_03440</name>
</gene>
<evidence type="ECO:0000313" key="2">
    <source>
        <dbReference type="EMBL" id="QGZ33639.1"/>
    </source>
</evidence>
<organism evidence="2 3">
    <name type="scientific">Stappia indica</name>
    <dbReference type="NCBI Taxonomy" id="538381"/>
    <lineage>
        <taxon>Bacteria</taxon>
        <taxon>Pseudomonadati</taxon>
        <taxon>Pseudomonadota</taxon>
        <taxon>Alphaproteobacteria</taxon>
        <taxon>Hyphomicrobiales</taxon>
        <taxon>Stappiaceae</taxon>
        <taxon>Stappia</taxon>
    </lineage>
</organism>
<dbReference type="AlphaFoldDB" id="A0A857C439"/>
<proteinExistence type="predicted"/>
<dbReference type="Proteomes" id="UP000435648">
    <property type="component" value="Chromosome"/>
</dbReference>
<protein>
    <submittedName>
        <fullName evidence="2">Phosphatidylglycerophosphatase</fullName>
    </submittedName>
</protein>
<feature type="transmembrane region" description="Helical" evidence="1">
    <location>
        <begin position="6"/>
        <end position="31"/>
    </location>
</feature>
<evidence type="ECO:0000256" key="1">
    <source>
        <dbReference type="SAM" id="Phobius"/>
    </source>
</evidence>
<keyword evidence="1" id="KW-0472">Membrane</keyword>
<reference evidence="2 3" key="1">
    <citation type="submission" date="2019-12" db="EMBL/GenBank/DDBJ databases">
        <title>The genome of Stappia indica PHM037.</title>
        <authorList>
            <person name="Kacar D."/>
            <person name="Galan B."/>
            <person name="Canedo L."/>
            <person name="Rodriguez P."/>
            <person name="de la Calle F."/>
            <person name="Garcia J.L."/>
        </authorList>
    </citation>
    <scope>NUCLEOTIDE SEQUENCE [LARGE SCALE GENOMIC DNA]</scope>
    <source>
        <strain evidence="2 3">PHM037</strain>
    </source>
</reference>
<dbReference type="EMBL" id="CP046908">
    <property type="protein sequence ID" value="QGZ33639.1"/>
    <property type="molecule type" value="Genomic_DNA"/>
</dbReference>